<evidence type="ECO:0000313" key="8">
    <source>
        <dbReference type="EMBL" id="VYS89433.1"/>
    </source>
</evidence>
<dbReference type="Pfam" id="PF00248">
    <property type="entry name" value="Aldo_ket_red"/>
    <property type="match status" value="1"/>
</dbReference>
<evidence type="ECO:0000256" key="2">
    <source>
        <dbReference type="ARBA" id="ARBA00022857"/>
    </source>
</evidence>
<keyword evidence="2" id="KW-0521">NADP</keyword>
<protein>
    <submittedName>
        <fullName evidence="8">Glyoxal reductase</fullName>
        <ecNumber evidence="8">1.1.1.-</ecNumber>
    </submittedName>
</protein>
<evidence type="ECO:0000259" key="7">
    <source>
        <dbReference type="Pfam" id="PF00248"/>
    </source>
</evidence>
<dbReference type="EC" id="1.1.1.-" evidence="8"/>
<dbReference type="GO" id="GO:0016616">
    <property type="term" value="F:oxidoreductase activity, acting on the CH-OH group of donors, NAD or NADP as acceptor"/>
    <property type="evidence" value="ECO:0007669"/>
    <property type="project" value="UniProtKB-ARBA"/>
</dbReference>
<dbReference type="InterPro" id="IPR036812">
    <property type="entry name" value="NAD(P)_OxRdtase_dom_sf"/>
</dbReference>
<sequence length="269" mass="31066">MELVNHIEIPEIGLGVYKMEAGAEMNEAIGNAYQYGYRLFDTAQMYKNEEALGDALKENHIQRETVFLNSKVDNCNQGYEKTISSFHDSLKRLQTDYLDSFLIHWPGLNKERTLSTWKALEELYKAGLIRAIGVSNFEISQLEILLENCEIPPMINQIEHTPFLHDEQLNSFCKKNKIQIMAWGPLLRGKMEDDGIKEIASRYAKSPAQLLLRWNIQQGIIPIPKTKNSSRLIENISVFDFQIEPEDMAKLNAMNENIRTSYNPLEYDF</sequence>
<feature type="binding site" evidence="5">
    <location>
        <position position="104"/>
    </location>
    <ligand>
        <name>substrate</name>
    </ligand>
</feature>
<dbReference type="EMBL" id="CACRTG010000002">
    <property type="protein sequence ID" value="VYS89433.1"/>
    <property type="molecule type" value="Genomic_DNA"/>
</dbReference>
<dbReference type="PRINTS" id="PR00069">
    <property type="entry name" value="ALDKETRDTASE"/>
</dbReference>
<feature type="domain" description="NADP-dependent oxidoreductase" evidence="7">
    <location>
        <begin position="12"/>
        <end position="255"/>
    </location>
</feature>
<evidence type="ECO:0000256" key="1">
    <source>
        <dbReference type="ARBA" id="ARBA00007905"/>
    </source>
</evidence>
<evidence type="ECO:0000256" key="5">
    <source>
        <dbReference type="PIRSR" id="PIRSR000097-2"/>
    </source>
</evidence>
<dbReference type="PROSITE" id="PS00062">
    <property type="entry name" value="ALDOKETO_REDUCTASE_2"/>
    <property type="match status" value="1"/>
</dbReference>
<dbReference type="PROSITE" id="PS00063">
    <property type="entry name" value="ALDOKETO_REDUCTASE_3"/>
    <property type="match status" value="1"/>
</dbReference>
<dbReference type="InterPro" id="IPR020471">
    <property type="entry name" value="AKR"/>
</dbReference>
<dbReference type="AlphaFoldDB" id="A0A6N2S6X7"/>
<dbReference type="PANTHER" id="PTHR43827">
    <property type="entry name" value="2,5-DIKETO-D-GLUCONIC ACID REDUCTASE"/>
    <property type="match status" value="1"/>
</dbReference>
<accession>A0A6N2S6X7</accession>
<feature type="active site" description="Proton donor" evidence="4">
    <location>
        <position position="46"/>
    </location>
</feature>
<organism evidence="8">
    <name type="scientific">[Clostridium] nexile</name>
    <dbReference type="NCBI Taxonomy" id="29361"/>
    <lineage>
        <taxon>Bacteria</taxon>
        <taxon>Bacillati</taxon>
        <taxon>Bacillota</taxon>
        <taxon>Clostridia</taxon>
        <taxon>Lachnospirales</taxon>
        <taxon>Lachnospiraceae</taxon>
        <taxon>Tyzzerella</taxon>
    </lineage>
</organism>
<name>A0A6N2S6X7_9FIRM</name>
<evidence type="ECO:0000256" key="6">
    <source>
        <dbReference type="PIRSR" id="PIRSR000097-3"/>
    </source>
</evidence>
<dbReference type="PROSITE" id="PS00798">
    <property type="entry name" value="ALDOKETO_REDUCTASE_1"/>
    <property type="match status" value="1"/>
</dbReference>
<dbReference type="FunFam" id="3.20.20.100:FF:000015">
    <property type="entry name" value="Oxidoreductase, aldo/keto reductase family"/>
    <property type="match status" value="1"/>
</dbReference>
<reference evidence="8" key="1">
    <citation type="submission" date="2019-11" db="EMBL/GenBank/DDBJ databases">
        <authorList>
            <person name="Feng L."/>
        </authorList>
    </citation>
    <scope>NUCLEOTIDE SEQUENCE</scope>
    <source>
        <strain evidence="8">CnexileLFYP112</strain>
    </source>
</reference>
<comment type="similarity">
    <text evidence="1">Belongs to the aldo/keto reductase family.</text>
</comment>
<gene>
    <name evidence="8" type="primary">yvgN</name>
    <name evidence="8" type="ORF">CNLFYP112_01211</name>
</gene>
<evidence type="ECO:0000256" key="3">
    <source>
        <dbReference type="ARBA" id="ARBA00023002"/>
    </source>
</evidence>
<proteinExistence type="inferred from homology"/>
<dbReference type="InterPro" id="IPR018170">
    <property type="entry name" value="Aldo/ket_reductase_CS"/>
</dbReference>
<keyword evidence="3 8" id="KW-0560">Oxidoreductase</keyword>
<evidence type="ECO:0000256" key="4">
    <source>
        <dbReference type="PIRSR" id="PIRSR000097-1"/>
    </source>
</evidence>
<dbReference type="Gene3D" id="3.20.20.100">
    <property type="entry name" value="NADP-dependent oxidoreductase domain"/>
    <property type="match status" value="1"/>
</dbReference>
<feature type="site" description="Lowers pKa of active site Tyr" evidence="6">
    <location>
        <position position="71"/>
    </location>
</feature>
<dbReference type="PIRSF" id="PIRSF000097">
    <property type="entry name" value="AKR"/>
    <property type="match status" value="1"/>
</dbReference>
<dbReference type="InterPro" id="IPR023210">
    <property type="entry name" value="NADP_OxRdtase_dom"/>
</dbReference>
<dbReference type="CDD" id="cd19071">
    <property type="entry name" value="AKR_AKR1-5-like"/>
    <property type="match status" value="1"/>
</dbReference>
<dbReference type="PANTHER" id="PTHR43827:SF3">
    <property type="entry name" value="NADP-DEPENDENT OXIDOREDUCTASE DOMAIN-CONTAINING PROTEIN"/>
    <property type="match status" value="1"/>
</dbReference>
<dbReference type="SUPFAM" id="SSF51430">
    <property type="entry name" value="NAD(P)-linked oxidoreductase"/>
    <property type="match status" value="1"/>
</dbReference>